<comment type="caution">
    <text evidence="1">The sequence shown here is derived from an EMBL/GenBank/DDBJ whole genome shotgun (WGS) entry which is preliminary data.</text>
</comment>
<accession>A0A2N0PB51</accession>
<reference evidence="1 2" key="2">
    <citation type="submission" date="2017-09" db="EMBL/GenBank/DDBJ databases">
        <title>Extensive intraspecific genome diversity in a model arbuscular mycorrhizal fungus.</title>
        <authorList>
            <person name="Chen E.C."/>
            <person name="Morin E."/>
            <person name="Beaudet D."/>
            <person name="Noel J."/>
            <person name="Ndikumana S."/>
            <person name="Charron P."/>
            <person name="St-Onge C."/>
            <person name="Giorgi J."/>
            <person name="Grigoriev I.V."/>
            <person name="Roux C."/>
            <person name="Martin F.M."/>
            <person name="Corradi N."/>
        </authorList>
    </citation>
    <scope>NUCLEOTIDE SEQUENCE [LARGE SCALE GENOMIC DNA]</scope>
    <source>
        <strain evidence="1 2">A5</strain>
    </source>
</reference>
<dbReference type="EMBL" id="LLXJ01001077">
    <property type="protein sequence ID" value="PKC04044.1"/>
    <property type="molecule type" value="Genomic_DNA"/>
</dbReference>
<name>A0A2N0PB51_9GLOM</name>
<gene>
    <name evidence="1" type="ORF">RhiirA5_422839</name>
</gene>
<proteinExistence type="predicted"/>
<dbReference type="Proteomes" id="UP000232722">
    <property type="component" value="Unassembled WGS sequence"/>
</dbReference>
<protein>
    <submittedName>
        <fullName evidence="1">Uncharacterized protein</fullName>
    </submittedName>
</protein>
<organism evidence="1 2">
    <name type="scientific">Rhizophagus irregularis</name>
    <dbReference type="NCBI Taxonomy" id="588596"/>
    <lineage>
        <taxon>Eukaryota</taxon>
        <taxon>Fungi</taxon>
        <taxon>Fungi incertae sedis</taxon>
        <taxon>Mucoromycota</taxon>
        <taxon>Glomeromycotina</taxon>
        <taxon>Glomeromycetes</taxon>
        <taxon>Glomerales</taxon>
        <taxon>Glomeraceae</taxon>
        <taxon>Rhizophagus</taxon>
    </lineage>
</organism>
<dbReference type="AlphaFoldDB" id="A0A2N0PB51"/>
<sequence>MSDSSTTSLYEGQVFPVRVSMTNWILMKESPLNHHCEVQELPDEKHDRTSEIKSCRTNITELLELRVSIIKDMTRILKLKAAG</sequence>
<evidence type="ECO:0000313" key="2">
    <source>
        <dbReference type="Proteomes" id="UP000232722"/>
    </source>
</evidence>
<reference evidence="1 2" key="1">
    <citation type="submission" date="2016-04" db="EMBL/GenBank/DDBJ databases">
        <title>Genome analyses suggest a sexual origin of heterokaryosis in a supposedly ancient asexual fungus.</title>
        <authorList>
            <person name="Ropars J."/>
            <person name="Sedzielewska K."/>
            <person name="Noel J."/>
            <person name="Charron P."/>
            <person name="Farinelli L."/>
            <person name="Marton T."/>
            <person name="Kruger M."/>
            <person name="Pelin A."/>
            <person name="Brachmann A."/>
            <person name="Corradi N."/>
        </authorList>
    </citation>
    <scope>NUCLEOTIDE SEQUENCE [LARGE SCALE GENOMIC DNA]</scope>
    <source>
        <strain evidence="1 2">A5</strain>
    </source>
</reference>
<evidence type="ECO:0000313" key="1">
    <source>
        <dbReference type="EMBL" id="PKC04044.1"/>
    </source>
</evidence>